<keyword evidence="5 9" id="KW-0067">ATP-binding</keyword>
<reference evidence="15" key="1">
    <citation type="journal article" date="2019" name="Nat. Commun.">
        <title>Expansion of phycobilisome linker gene families in mesophilic red algae.</title>
        <authorList>
            <person name="Lee J."/>
            <person name="Kim D."/>
            <person name="Bhattacharya D."/>
            <person name="Yoon H.S."/>
        </authorList>
    </citation>
    <scope>NUCLEOTIDE SEQUENCE [LARGE SCALE GENOMIC DNA]</scope>
    <source>
        <strain evidence="15">CCMP 1328</strain>
    </source>
</reference>
<name>A0A5J4YI47_PORPP</name>
<dbReference type="InterPro" id="IPR050132">
    <property type="entry name" value="Gln/Glu-tRNA_Ligase"/>
</dbReference>
<dbReference type="InterPro" id="IPR049437">
    <property type="entry name" value="tRNA-synt_1c_C2"/>
</dbReference>
<feature type="region of interest" description="Disordered" evidence="10">
    <location>
        <begin position="202"/>
        <end position="223"/>
    </location>
</feature>
<dbReference type="OrthoDB" id="191598at2759"/>
<organism evidence="14 15">
    <name type="scientific">Porphyridium purpureum</name>
    <name type="common">Red alga</name>
    <name type="synonym">Porphyridium cruentum</name>
    <dbReference type="NCBI Taxonomy" id="35688"/>
    <lineage>
        <taxon>Eukaryota</taxon>
        <taxon>Rhodophyta</taxon>
        <taxon>Bangiophyceae</taxon>
        <taxon>Porphyridiales</taxon>
        <taxon>Porphyridiaceae</taxon>
        <taxon>Porphyridium</taxon>
    </lineage>
</organism>
<proteinExistence type="inferred from homology"/>
<dbReference type="InterPro" id="IPR001412">
    <property type="entry name" value="aa-tRNA-synth_I_CS"/>
</dbReference>
<dbReference type="GO" id="GO:0004819">
    <property type="term" value="F:glutamine-tRNA ligase activity"/>
    <property type="evidence" value="ECO:0007669"/>
    <property type="project" value="UniProtKB-EC"/>
</dbReference>
<evidence type="ECO:0000256" key="4">
    <source>
        <dbReference type="ARBA" id="ARBA00022741"/>
    </source>
</evidence>
<comment type="similarity">
    <text evidence="9">Belongs to the class-I aminoacyl-tRNA synthetase family.</text>
</comment>
<dbReference type="FunFam" id="3.40.50.620:FF:000037">
    <property type="entry name" value="Glutamine--tRNA ligase cytoplasmic"/>
    <property type="match status" value="1"/>
</dbReference>
<evidence type="ECO:0000256" key="6">
    <source>
        <dbReference type="ARBA" id="ARBA00022917"/>
    </source>
</evidence>
<dbReference type="AlphaFoldDB" id="A0A5J4YI47"/>
<dbReference type="InterPro" id="IPR020056">
    <property type="entry name" value="Rbsml_bL25/Gln-tRNA_synth_N"/>
</dbReference>
<feature type="compositionally biased region" description="Low complexity" evidence="10">
    <location>
        <begin position="40"/>
        <end position="56"/>
    </location>
</feature>
<dbReference type="InterPro" id="IPR014729">
    <property type="entry name" value="Rossmann-like_a/b/a_fold"/>
</dbReference>
<dbReference type="InterPro" id="IPR004514">
    <property type="entry name" value="Gln-tRNA-synth"/>
</dbReference>
<feature type="domain" description="tRNA synthetases class I (E and Q) anti-codon binding" evidence="13">
    <location>
        <begin position="531"/>
        <end position="611"/>
    </location>
</feature>
<keyword evidence="4 9" id="KW-0547">Nucleotide-binding</keyword>
<evidence type="ECO:0000256" key="3">
    <source>
        <dbReference type="ARBA" id="ARBA00022598"/>
    </source>
</evidence>
<dbReference type="Proteomes" id="UP000324585">
    <property type="component" value="Unassembled WGS sequence"/>
</dbReference>
<gene>
    <name evidence="14" type="ORF">FVE85_9830</name>
</gene>
<feature type="domain" description="Glutamyl/glutaminyl-tRNA synthetase class Ib anti-codon binding" evidence="12">
    <location>
        <begin position="412"/>
        <end position="513"/>
    </location>
</feature>
<keyword evidence="3 9" id="KW-0436">Ligase</keyword>
<feature type="domain" description="Glutamyl/glutaminyl-tRNA synthetase class Ib catalytic" evidence="11">
    <location>
        <begin position="88"/>
        <end position="408"/>
    </location>
</feature>
<evidence type="ECO:0000256" key="9">
    <source>
        <dbReference type="RuleBase" id="RU363037"/>
    </source>
</evidence>
<dbReference type="EMBL" id="VRMN01000017">
    <property type="protein sequence ID" value="KAA8490938.1"/>
    <property type="molecule type" value="Genomic_DNA"/>
</dbReference>
<dbReference type="GO" id="GO:0006425">
    <property type="term" value="P:glutaminyl-tRNA aminoacylation"/>
    <property type="evidence" value="ECO:0007669"/>
    <property type="project" value="InterPro"/>
</dbReference>
<sequence>MGSHGAAPQRAGLADTRNARVACRFAPRARRRPICCAAATPRAGAPSSSPAQASPALDTAAGSADGMRANFIKTIVQNDISSGKHTAIKTRFPPEPNGFLHLGHAKSICLNFGLAKEFGGTTNLRFDDTNPEKEDERYVQSIMTDVHWLAGDQHLDPLQGKEPWDGLFYASDYFEQMYACAEELVQAGKAFVCELTPEQMGEYRGTLTTPGRSSPSRDRPPSESLELLRRMRAGEIPEATMTLRAKIDMTSSNMCMRDPALYRVRHIPHQRTGDAWCIYPMYDFAHCLSDALEGITHSLCTLEFAEHRALYDWILDHTSVGARCHPRQIEFSRLNIQYTVLSKRKLITLVESGVVDGWDDPRMPTISGMRRRGYTPSALRLFAERVGVSKTESNIDMSVLEDSVRADLEDVAPRAFAVLEPIKLVITNWPEGEVEWFEVLVHPKRPEMGVRRVPFSGEVYIDSSDFMQEPPNKKYFRLAPDRPVRLKFAYVVHCDDVVTDACGQIVELLCTYNPETRAGNTPDGMKKVKGIIQWVSCAHGVPITVRKYDRLFSTPWPGKERPDGDFLKDLNPDSLEVAQGFAEPSLFDTASAQHNDTPKLPYQFERVGYFFEDASSTLENVVFNRVVTLRDTWAQKDDSQS</sequence>
<evidence type="ECO:0000256" key="10">
    <source>
        <dbReference type="SAM" id="MobiDB-lite"/>
    </source>
</evidence>
<evidence type="ECO:0000313" key="15">
    <source>
        <dbReference type="Proteomes" id="UP000324585"/>
    </source>
</evidence>
<dbReference type="EC" id="6.1.1.18" evidence="1"/>
<dbReference type="Pfam" id="PF03950">
    <property type="entry name" value="tRNA-synt_1c_C"/>
    <property type="match status" value="1"/>
</dbReference>
<dbReference type="InterPro" id="IPR011035">
    <property type="entry name" value="Ribosomal_bL25/Gln-tRNA_synth"/>
</dbReference>
<evidence type="ECO:0000259" key="13">
    <source>
        <dbReference type="Pfam" id="PF20974"/>
    </source>
</evidence>
<evidence type="ECO:0000259" key="12">
    <source>
        <dbReference type="Pfam" id="PF03950"/>
    </source>
</evidence>
<dbReference type="Pfam" id="PF20974">
    <property type="entry name" value="tRNA-synt_1c_C2"/>
    <property type="match status" value="1"/>
</dbReference>
<dbReference type="GO" id="GO:0005524">
    <property type="term" value="F:ATP binding"/>
    <property type="evidence" value="ECO:0007669"/>
    <property type="project" value="UniProtKB-KW"/>
</dbReference>
<comment type="caution">
    <text evidence="14">The sequence shown here is derived from an EMBL/GenBank/DDBJ whole genome shotgun (WGS) entry which is preliminary data.</text>
</comment>
<dbReference type="InterPro" id="IPR020058">
    <property type="entry name" value="Glu/Gln-tRNA-synth_Ib_cat-dom"/>
</dbReference>
<dbReference type="SUPFAM" id="SSF52374">
    <property type="entry name" value="Nucleotidylyl transferase"/>
    <property type="match status" value="1"/>
</dbReference>
<evidence type="ECO:0000259" key="11">
    <source>
        <dbReference type="Pfam" id="PF00749"/>
    </source>
</evidence>
<dbReference type="PANTHER" id="PTHR43097">
    <property type="entry name" value="GLUTAMINE-TRNA LIGASE"/>
    <property type="match status" value="1"/>
</dbReference>
<evidence type="ECO:0000256" key="2">
    <source>
        <dbReference type="ARBA" id="ARBA00022490"/>
    </source>
</evidence>
<keyword evidence="6 9" id="KW-0648">Protein biosynthesis</keyword>
<evidence type="ECO:0000313" key="14">
    <source>
        <dbReference type="EMBL" id="KAA8490938.1"/>
    </source>
</evidence>
<evidence type="ECO:0000256" key="8">
    <source>
        <dbReference type="ARBA" id="ARBA00048270"/>
    </source>
</evidence>
<dbReference type="PRINTS" id="PR00987">
    <property type="entry name" value="TRNASYNTHGLU"/>
</dbReference>
<dbReference type="PANTHER" id="PTHR43097:SF5">
    <property type="entry name" value="GLUTAMATE--TRNA LIGASE"/>
    <property type="match status" value="1"/>
</dbReference>
<dbReference type="Gene3D" id="3.40.50.620">
    <property type="entry name" value="HUPs"/>
    <property type="match status" value="1"/>
</dbReference>
<feature type="region of interest" description="Disordered" evidence="10">
    <location>
        <begin position="40"/>
        <end position="60"/>
    </location>
</feature>
<evidence type="ECO:0000256" key="7">
    <source>
        <dbReference type="ARBA" id="ARBA00023146"/>
    </source>
</evidence>
<keyword evidence="7 9" id="KW-0030">Aminoacyl-tRNA synthetase</keyword>
<dbReference type="PROSITE" id="PS00178">
    <property type="entry name" value="AA_TRNA_LIGASE_I"/>
    <property type="match status" value="1"/>
</dbReference>
<keyword evidence="15" id="KW-1185">Reference proteome</keyword>
<dbReference type="Gene3D" id="2.40.240.10">
    <property type="entry name" value="Ribosomal Protein L25, Chain P"/>
    <property type="match status" value="2"/>
</dbReference>
<protein>
    <recommendedName>
        <fullName evidence="1">glutamine--tRNA ligase</fullName>
        <ecNumber evidence="1">6.1.1.18</ecNumber>
    </recommendedName>
</protein>
<keyword evidence="2" id="KW-0963">Cytoplasm</keyword>
<dbReference type="Pfam" id="PF00749">
    <property type="entry name" value="tRNA-synt_1c"/>
    <property type="match status" value="1"/>
</dbReference>
<dbReference type="OMA" id="CDEVVHG"/>
<dbReference type="InterPro" id="IPR020059">
    <property type="entry name" value="Glu/Gln-tRNA-synth_Ib_codon-bd"/>
</dbReference>
<evidence type="ECO:0000256" key="1">
    <source>
        <dbReference type="ARBA" id="ARBA00012836"/>
    </source>
</evidence>
<dbReference type="NCBIfam" id="TIGR00440">
    <property type="entry name" value="glnS"/>
    <property type="match status" value="1"/>
</dbReference>
<dbReference type="GO" id="GO:0005829">
    <property type="term" value="C:cytosol"/>
    <property type="evidence" value="ECO:0007669"/>
    <property type="project" value="TreeGrafter"/>
</dbReference>
<comment type="catalytic activity">
    <reaction evidence="8">
        <text>tRNA(Gln) + L-glutamine + ATP = L-glutaminyl-tRNA(Gln) + AMP + diphosphate</text>
        <dbReference type="Rhea" id="RHEA:20121"/>
        <dbReference type="Rhea" id="RHEA-COMP:9662"/>
        <dbReference type="Rhea" id="RHEA-COMP:9681"/>
        <dbReference type="ChEBI" id="CHEBI:30616"/>
        <dbReference type="ChEBI" id="CHEBI:33019"/>
        <dbReference type="ChEBI" id="CHEBI:58359"/>
        <dbReference type="ChEBI" id="CHEBI:78442"/>
        <dbReference type="ChEBI" id="CHEBI:78521"/>
        <dbReference type="ChEBI" id="CHEBI:456215"/>
        <dbReference type="EC" id="6.1.1.18"/>
    </reaction>
</comment>
<dbReference type="InterPro" id="IPR000924">
    <property type="entry name" value="Glu/Gln-tRNA-synth"/>
</dbReference>
<dbReference type="SUPFAM" id="SSF50715">
    <property type="entry name" value="Ribosomal protein L25-like"/>
    <property type="match status" value="1"/>
</dbReference>
<accession>A0A5J4YI47</accession>
<evidence type="ECO:0000256" key="5">
    <source>
        <dbReference type="ARBA" id="ARBA00022840"/>
    </source>
</evidence>
<dbReference type="NCBIfam" id="NF011291">
    <property type="entry name" value="PRK14703.1"/>
    <property type="match status" value="1"/>
</dbReference>